<sequence>MNDNTPITPRPLHQLAAAPCQVMTAQELREHGVSAAVAHERCRPGGPWQMPLPGVFLLHSGPPSAAETLHVVLRYTGGRDGEAVVSGLAALCLHGLTGVPPLTALDRVDVLVPRVRRLRSVGRARIVRTHRLPRPVEVAGFPVAPVPRALADAIGRLPDALAVRRLLTEAVRTGFCEPGAVVRELSRGRVLGMPQVAAAIDTLRLESRTLAEAGLLAAVRAGGLPDPCWNVGLWLPDGPFLCDVDAYWPEPAVAAVIDARVPPQRGAGAVPAPAEDDATEADEIRRHQTLSGLGIRVARLTPRALRESPERQAAVLRTALAEAARGPRASYVVVLPR</sequence>
<keyword evidence="2" id="KW-1185">Reference proteome</keyword>
<evidence type="ECO:0000313" key="2">
    <source>
        <dbReference type="Proteomes" id="UP001183246"/>
    </source>
</evidence>
<organism evidence="1 2">
    <name type="scientific">Streptomyces litchfieldiae</name>
    <dbReference type="NCBI Taxonomy" id="3075543"/>
    <lineage>
        <taxon>Bacteria</taxon>
        <taxon>Bacillati</taxon>
        <taxon>Actinomycetota</taxon>
        <taxon>Actinomycetes</taxon>
        <taxon>Kitasatosporales</taxon>
        <taxon>Streptomycetaceae</taxon>
        <taxon>Streptomyces</taxon>
    </lineage>
</organism>
<evidence type="ECO:0000313" key="1">
    <source>
        <dbReference type="EMBL" id="MDT0342780.1"/>
    </source>
</evidence>
<proteinExistence type="predicted"/>
<protein>
    <recommendedName>
        <fullName evidence="3">Transcriptional regulator, AbiEi antitoxin, Type IV TA system</fullName>
    </recommendedName>
</protein>
<dbReference type="RefSeq" id="WP_311703918.1">
    <property type="nucleotide sequence ID" value="NZ_JAVREL010000004.1"/>
</dbReference>
<accession>A0ABU2MMS5</accession>
<name>A0ABU2MMS5_9ACTN</name>
<reference evidence="2" key="1">
    <citation type="submission" date="2023-07" db="EMBL/GenBank/DDBJ databases">
        <title>30 novel species of actinomycetes from the DSMZ collection.</title>
        <authorList>
            <person name="Nouioui I."/>
        </authorList>
    </citation>
    <scope>NUCLEOTIDE SEQUENCE [LARGE SCALE GENOMIC DNA]</scope>
    <source>
        <strain evidence="2">DSM 44938</strain>
    </source>
</reference>
<dbReference type="EMBL" id="JAVREL010000004">
    <property type="protein sequence ID" value="MDT0342780.1"/>
    <property type="molecule type" value="Genomic_DNA"/>
</dbReference>
<evidence type="ECO:0008006" key="3">
    <source>
        <dbReference type="Google" id="ProtNLM"/>
    </source>
</evidence>
<comment type="caution">
    <text evidence="1">The sequence shown here is derived from an EMBL/GenBank/DDBJ whole genome shotgun (WGS) entry which is preliminary data.</text>
</comment>
<gene>
    <name evidence="1" type="ORF">RM590_09115</name>
</gene>
<dbReference type="Proteomes" id="UP001183246">
    <property type="component" value="Unassembled WGS sequence"/>
</dbReference>